<proteinExistence type="inferred from homology"/>
<dbReference type="InterPro" id="IPR043429">
    <property type="entry name" value="ArtM/GltK/GlnP/TcyL/YhdX-like"/>
</dbReference>
<keyword evidence="3 7" id="KW-0812">Transmembrane</keyword>
<dbReference type="InterPro" id="IPR035906">
    <property type="entry name" value="MetI-like_sf"/>
</dbReference>
<keyword evidence="4" id="KW-0029">Amino-acid transport</keyword>
<feature type="transmembrane region" description="Helical" evidence="7">
    <location>
        <begin position="465"/>
        <end position="486"/>
    </location>
</feature>
<protein>
    <submittedName>
        <fullName evidence="9">Amino acid ABC transporter permease (AapQ, bztB)</fullName>
    </submittedName>
</protein>
<feature type="domain" description="ABC transmembrane type-1" evidence="8">
    <location>
        <begin position="324"/>
        <end position="709"/>
    </location>
</feature>
<evidence type="ECO:0000313" key="9">
    <source>
        <dbReference type="EMBL" id="AIE90949.1"/>
    </source>
</evidence>
<evidence type="ECO:0000256" key="2">
    <source>
        <dbReference type="ARBA" id="ARBA00010072"/>
    </source>
</evidence>
<dbReference type="AlphaFoldDB" id="A0A075FI51"/>
<comment type="similarity">
    <text evidence="2">Belongs to the binding-protein-dependent transport system permease family. HisMQ subfamily.</text>
</comment>
<feature type="transmembrane region" description="Helical" evidence="7">
    <location>
        <begin position="191"/>
        <end position="210"/>
    </location>
</feature>
<feature type="transmembrane region" description="Helical" evidence="7">
    <location>
        <begin position="369"/>
        <end position="387"/>
    </location>
</feature>
<feature type="transmembrane region" description="Helical" evidence="7">
    <location>
        <begin position="216"/>
        <end position="235"/>
    </location>
</feature>
<feature type="transmembrane region" description="Helical" evidence="7">
    <location>
        <begin position="536"/>
        <end position="555"/>
    </location>
</feature>
<feature type="transmembrane region" description="Helical" evidence="7">
    <location>
        <begin position="255"/>
        <end position="274"/>
    </location>
</feature>
<evidence type="ECO:0000256" key="3">
    <source>
        <dbReference type="ARBA" id="ARBA00022692"/>
    </source>
</evidence>
<dbReference type="PANTHER" id="PTHR30614">
    <property type="entry name" value="MEMBRANE COMPONENT OF AMINO ACID ABC TRANSPORTER"/>
    <property type="match status" value="1"/>
</dbReference>
<keyword evidence="6 7" id="KW-0472">Membrane</keyword>
<feature type="transmembrane region" description="Helical" evidence="7">
    <location>
        <begin position="498"/>
        <end position="515"/>
    </location>
</feature>
<dbReference type="GO" id="GO:0055085">
    <property type="term" value="P:transmembrane transport"/>
    <property type="evidence" value="ECO:0007669"/>
    <property type="project" value="InterPro"/>
</dbReference>
<gene>
    <name evidence="9" type="primary">aapQ</name>
    <name evidence="9" type="synonym">bztB</name>
</gene>
<evidence type="ECO:0000256" key="5">
    <source>
        <dbReference type="ARBA" id="ARBA00022989"/>
    </source>
</evidence>
<organism evidence="9">
    <name type="scientific">uncultured marine group II/III euryarchaeote AD1000_09_E08</name>
    <dbReference type="NCBI Taxonomy" id="1457711"/>
    <lineage>
        <taxon>Archaea</taxon>
        <taxon>Methanobacteriati</taxon>
        <taxon>Methanobacteriota</taxon>
        <taxon>environmental samples</taxon>
    </lineage>
</organism>
<dbReference type="GO" id="GO:0006865">
    <property type="term" value="P:amino acid transport"/>
    <property type="evidence" value="ECO:0007669"/>
    <property type="project" value="UniProtKB-KW"/>
</dbReference>
<dbReference type="SUPFAM" id="SSF161098">
    <property type="entry name" value="MetI-like"/>
    <property type="match status" value="2"/>
</dbReference>
<feature type="transmembrane region" description="Helical" evidence="7">
    <location>
        <begin position="407"/>
        <end position="429"/>
    </location>
</feature>
<evidence type="ECO:0000259" key="8">
    <source>
        <dbReference type="PROSITE" id="PS50928"/>
    </source>
</evidence>
<dbReference type="Gene3D" id="1.10.3720.10">
    <property type="entry name" value="MetI-like"/>
    <property type="match status" value="2"/>
</dbReference>
<evidence type="ECO:0000256" key="1">
    <source>
        <dbReference type="ARBA" id="ARBA00004141"/>
    </source>
</evidence>
<evidence type="ECO:0000256" key="4">
    <source>
        <dbReference type="ARBA" id="ARBA00022970"/>
    </source>
</evidence>
<feature type="transmembrane region" description="Helical" evidence="7">
    <location>
        <begin position="87"/>
        <end position="113"/>
    </location>
</feature>
<feature type="transmembrane region" description="Helical" evidence="7">
    <location>
        <begin position="687"/>
        <end position="712"/>
    </location>
</feature>
<feature type="transmembrane region" description="Helical" evidence="7">
    <location>
        <begin position="589"/>
        <end position="609"/>
    </location>
</feature>
<name>A0A075FI51_9EURY</name>
<keyword evidence="5 7" id="KW-1133">Transmembrane helix</keyword>
<feature type="transmembrane region" description="Helical" evidence="7">
    <location>
        <begin position="151"/>
        <end position="170"/>
    </location>
</feature>
<evidence type="ECO:0000256" key="6">
    <source>
        <dbReference type="ARBA" id="ARBA00023136"/>
    </source>
</evidence>
<dbReference type="InterPro" id="IPR000515">
    <property type="entry name" value="MetI-like"/>
</dbReference>
<dbReference type="PROSITE" id="PS50928">
    <property type="entry name" value="ABC_TM1"/>
    <property type="match status" value="1"/>
</dbReference>
<dbReference type="EMBL" id="KF900323">
    <property type="protein sequence ID" value="AIE90949.1"/>
    <property type="molecule type" value="Genomic_DNA"/>
</dbReference>
<keyword evidence="7" id="KW-0813">Transport</keyword>
<evidence type="ECO:0000256" key="7">
    <source>
        <dbReference type="RuleBase" id="RU363032"/>
    </source>
</evidence>
<dbReference type="PANTHER" id="PTHR30614:SF37">
    <property type="entry name" value="AMINO-ACID ABC TRANSPORTER PERMEASE PROTEIN YHDX-RELATED"/>
    <property type="match status" value="1"/>
</dbReference>
<dbReference type="GO" id="GO:0005886">
    <property type="term" value="C:plasma membrane"/>
    <property type="evidence" value="ECO:0007669"/>
    <property type="project" value="UniProtKB-SubCell"/>
</dbReference>
<feature type="transmembrane region" description="Helical" evidence="7">
    <location>
        <begin position="664"/>
        <end position="681"/>
    </location>
</feature>
<accession>A0A075FI51</accession>
<feature type="transmembrane region" description="Helical" evidence="7">
    <location>
        <begin position="31"/>
        <end position="51"/>
    </location>
</feature>
<sequence length="721" mass="79908">MRGEIFPRLVLGELLDVLGVRGVRVNSPRDILVILRSFVVPVLGIYLFWLYSNKFLGMSISYLSTMARDITIAGTQMNTSYYAMDRLALVIGGLILICFLLVQNEFSALLGGLRRRDPSTISECSTSIFAIVCFAVSYVLLTSVLELTPGAQTPFFFFGGAIVAGVLLLQDNLDEILNWNYIRSFRPREDLGAVVSVGSIFVFAALTLNISMAPAISQNIPTFLSAVILITVLYWGWRLSREGMKPSVHAKRSAALGYMVLLPFIMYLLLRVLYLQHDPDPVMQNRWEVKFDFMDKVNTFMINPWPMMVEANADARWLFLKAAIINSARVTLLSIVLCVILGTIVGVTRLSTNKLASTMATVYVEVFRNLPLAVLLFLIATQYGLQAPLFIEEKFLFGGAVFYSNQGIWFVTVASYQRLLMGIVALALLRAALRHMDRIEPRFIVTPNTPFEHLRRPFSAMGWRLEALAADVSLIVAAVVFIDYLVPFASTHGGGTDAALAMALLVYALSVTSKVDDDGVNTLQIDDSESGLRKRFTIWVAAFAVASGIALSKGLSWPEYLKDWDGDGVIDSPGAWDIAEGTGFEITPFFLAMMLGLTLFTASTVAEIVRGSIQSLPRGQVEAAISLALNPFQRLRLVILPQALRSMVPLFNNQFMNVWKNSSLAVIVAYSDIFYVILVMMNNVGKLIPLFILLLITYQAGSLAISVVMNWYNTRVTSVKI</sequence>
<feature type="transmembrane region" description="Helical" evidence="7">
    <location>
        <begin position="125"/>
        <end position="145"/>
    </location>
</feature>
<reference evidence="9" key="1">
    <citation type="journal article" date="2014" name="Genome Biol. Evol.">
        <title>Pangenome evidence for extensive interdomain horizontal transfer affecting lineage core and shell genes in uncultured planktonic thaumarchaeota and euryarchaeota.</title>
        <authorList>
            <person name="Deschamps P."/>
            <person name="Zivanovic Y."/>
            <person name="Moreira D."/>
            <person name="Rodriguez-Valera F."/>
            <person name="Lopez-Garcia P."/>
        </authorList>
    </citation>
    <scope>NUCLEOTIDE SEQUENCE</scope>
</reference>
<dbReference type="Pfam" id="PF00528">
    <property type="entry name" value="BPD_transp_1"/>
    <property type="match status" value="1"/>
</dbReference>
<dbReference type="CDD" id="cd06261">
    <property type="entry name" value="TM_PBP2"/>
    <property type="match status" value="1"/>
</dbReference>
<comment type="subcellular location">
    <subcellularLocation>
        <location evidence="7">Cell membrane</location>
        <topology evidence="7">Multi-pass membrane protein</topology>
    </subcellularLocation>
    <subcellularLocation>
        <location evidence="1">Membrane</location>
        <topology evidence="1">Multi-pass membrane protein</topology>
    </subcellularLocation>
</comment>
<feature type="transmembrane region" description="Helical" evidence="7">
    <location>
        <begin position="328"/>
        <end position="348"/>
    </location>
</feature>